<accession>A0A4Y3PW72</accession>
<reference evidence="1 2" key="1">
    <citation type="submission" date="2019-06" db="EMBL/GenBank/DDBJ databases">
        <title>Whole genome shotgun sequence of Brevibacillus parabrevis NBRC 12334.</title>
        <authorList>
            <person name="Hosoyama A."/>
            <person name="Uohara A."/>
            <person name="Ohji S."/>
            <person name="Ichikawa N."/>
        </authorList>
    </citation>
    <scope>NUCLEOTIDE SEQUENCE [LARGE SCALE GENOMIC DNA]</scope>
    <source>
        <strain evidence="1 2">NBRC 12334</strain>
    </source>
</reference>
<evidence type="ECO:0000313" key="2">
    <source>
        <dbReference type="Proteomes" id="UP000316882"/>
    </source>
</evidence>
<organism evidence="1 2">
    <name type="scientific">Brevibacillus parabrevis</name>
    <dbReference type="NCBI Taxonomy" id="54914"/>
    <lineage>
        <taxon>Bacteria</taxon>
        <taxon>Bacillati</taxon>
        <taxon>Bacillota</taxon>
        <taxon>Bacilli</taxon>
        <taxon>Bacillales</taxon>
        <taxon>Paenibacillaceae</taxon>
        <taxon>Brevibacillus</taxon>
    </lineage>
</organism>
<protein>
    <recommendedName>
        <fullName evidence="3">DUF5050 domain-containing protein</fullName>
    </recommendedName>
</protein>
<proteinExistence type="predicted"/>
<gene>
    <name evidence="1" type="ORF">BPA01_43910</name>
</gene>
<dbReference type="EMBL" id="BJMH01000028">
    <property type="protein sequence ID" value="GEB34811.1"/>
    <property type="molecule type" value="Genomic_DNA"/>
</dbReference>
<keyword evidence="2" id="KW-1185">Reference proteome</keyword>
<evidence type="ECO:0000313" key="1">
    <source>
        <dbReference type="EMBL" id="GEB34811.1"/>
    </source>
</evidence>
<sequence>MRSKYLRFKFFLLVFGVTGVLSIIMLSTGQLSYKINKNAENYIILRTSFIENKSKLEIYSEDKKINEESIDQGALNSLIKHKNDFYISSRYKGDYYILSKNGRLIKKRIESGKGITNTFYNNDKITFITNWGQKKEKGIISYTSGIYLLNAKSEPVEFVLNNGFFTSGTFFNNHIYVLTFDPTVKEEQILKVNFNGEIVKKFVLGRSPRFEFRSITTSNDLIYMYSNDGKLLFIDTADNLQEIPLTNGTGKVFKIFPAYQGIHVLFYNGVFIQIKQNKVNSVLKLQNESNEHLISIQSKIKGKVLHVLYTFDKAYYGKSYKYEGLIRQYSIDDGSVLANFYLEKLDNLRLVDFDITNN</sequence>
<dbReference type="Proteomes" id="UP000316882">
    <property type="component" value="Unassembled WGS sequence"/>
</dbReference>
<dbReference type="STRING" id="54914.AV540_15645"/>
<comment type="caution">
    <text evidence="1">The sequence shown here is derived from an EMBL/GenBank/DDBJ whole genome shotgun (WGS) entry which is preliminary data.</text>
</comment>
<dbReference type="AlphaFoldDB" id="A0A4Y3PW72"/>
<dbReference type="RefSeq" id="WP_122962175.1">
    <property type="nucleotide sequence ID" value="NZ_BJMH01000028.1"/>
</dbReference>
<evidence type="ECO:0008006" key="3">
    <source>
        <dbReference type="Google" id="ProtNLM"/>
    </source>
</evidence>
<dbReference type="SUPFAM" id="SSF69304">
    <property type="entry name" value="Tricorn protease N-terminal domain"/>
    <property type="match status" value="1"/>
</dbReference>
<name>A0A4Y3PW72_BREPA</name>